<sequence>MASLFVFSLCLLATAITQTQAKYIVPGARWLDTEGNIVNAHAGCVVYDNSKFWWFGEYKIEGQEEGGGISVYSSDDLATWEFHGIALEPIDGHPYISREHIIQRPKVVYSEATKKYNMWWHADNSTYGWLLQGLATSDNIAGPYTFVDATAPLGNWSQDFGMFTDYKDGKTYALYSNGDRREGRDVYLTSFNEDITALDKVVHRFDKYDLEAPTIVQTERSYYALMSHKTGYRPNNVVAFRADSLSGPWSQPFMVAPLNTRTYNSQSGFSLRIEGTKKTTYLRYIWLPIDIDDRKKDLELIWHDVYDLNVKTGDWRPVRGKTYYGIDAETSGNAFKQEANFASNGVILTGIYGNDSTVTFHGIEGTGCPQWVSFYYQNTDDMGFGDQPQGQPDRIGGEWQLRRISSVVVNGDTENVHTLYQRDTHKSIILSTPLQLTLEKGRNNTITVGGLFNGVEYRGADLDRIVVYPPEK</sequence>
<accession>A0A2B7X165</accession>
<evidence type="ECO:0000256" key="1">
    <source>
        <dbReference type="ARBA" id="ARBA00009865"/>
    </source>
</evidence>
<feature type="signal peptide" evidence="5">
    <location>
        <begin position="1"/>
        <end position="21"/>
    </location>
</feature>
<dbReference type="EMBL" id="PDNB01000126">
    <property type="protein sequence ID" value="PGH05354.1"/>
    <property type="molecule type" value="Genomic_DNA"/>
</dbReference>
<keyword evidence="5" id="KW-0732">Signal</keyword>
<feature type="chain" id="PRO_5012360666" description="CBM6 domain-containing protein" evidence="5">
    <location>
        <begin position="22"/>
        <end position="472"/>
    </location>
</feature>
<keyword evidence="3 4" id="KW-0326">Glycosidase</keyword>
<dbReference type="PANTHER" id="PTHR22925">
    <property type="entry name" value="GLYCOSYL HYDROLASE 43 FAMILY MEMBER"/>
    <property type="match status" value="1"/>
</dbReference>
<dbReference type="AlphaFoldDB" id="A0A2B7X165"/>
<dbReference type="InterPro" id="IPR023296">
    <property type="entry name" value="Glyco_hydro_beta-prop_sf"/>
</dbReference>
<evidence type="ECO:0000256" key="4">
    <source>
        <dbReference type="RuleBase" id="RU361187"/>
    </source>
</evidence>
<evidence type="ECO:0000256" key="3">
    <source>
        <dbReference type="ARBA" id="ARBA00023295"/>
    </source>
</evidence>
<evidence type="ECO:0000256" key="2">
    <source>
        <dbReference type="ARBA" id="ARBA00022801"/>
    </source>
</evidence>
<evidence type="ECO:0000313" key="6">
    <source>
        <dbReference type="EMBL" id="PGH05354.1"/>
    </source>
</evidence>
<reference evidence="6 7" key="1">
    <citation type="submission" date="2017-10" db="EMBL/GenBank/DDBJ databases">
        <title>Comparative genomics in systemic dimorphic fungi from Ajellomycetaceae.</title>
        <authorList>
            <person name="Munoz J.F."/>
            <person name="Mcewen J.G."/>
            <person name="Clay O.K."/>
            <person name="Cuomo C.A."/>
        </authorList>
    </citation>
    <scope>NUCLEOTIDE SEQUENCE [LARGE SCALE GENOMIC DNA]</scope>
    <source>
        <strain evidence="6 7">UAMH5409</strain>
    </source>
</reference>
<dbReference type="GO" id="GO:0004553">
    <property type="term" value="F:hydrolase activity, hydrolyzing O-glycosyl compounds"/>
    <property type="evidence" value="ECO:0007669"/>
    <property type="project" value="InterPro"/>
</dbReference>
<protein>
    <recommendedName>
        <fullName evidence="8">CBM6 domain-containing protein</fullName>
    </recommendedName>
</protein>
<evidence type="ECO:0000313" key="7">
    <source>
        <dbReference type="Proteomes" id="UP000223968"/>
    </source>
</evidence>
<dbReference type="OrthoDB" id="3426327at2759"/>
<dbReference type="Pfam" id="PF04616">
    <property type="entry name" value="Glyco_hydro_43"/>
    <property type="match status" value="1"/>
</dbReference>
<dbReference type="CDD" id="cd18821">
    <property type="entry name" value="GH43_Pc3Gal43A-like"/>
    <property type="match status" value="1"/>
</dbReference>
<gene>
    <name evidence="6" type="ORF">AJ79_06823</name>
</gene>
<evidence type="ECO:0008006" key="8">
    <source>
        <dbReference type="Google" id="ProtNLM"/>
    </source>
</evidence>
<dbReference type="InterPro" id="IPR006710">
    <property type="entry name" value="Glyco_hydro_43"/>
</dbReference>
<dbReference type="PANTHER" id="PTHR22925:SF39">
    <property type="entry name" value="PUTATIVE (AFU_ORTHOLOGUE AFUA_5G14190)-RELATED"/>
    <property type="match status" value="1"/>
</dbReference>
<dbReference type="Proteomes" id="UP000223968">
    <property type="component" value="Unassembled WGS sequence"/>
</dbReference>
<dbReference type="Gene3D" id="2.115.10.20">
    <property type="entry name" value="Glycosyl hydrolase domain, family 43"/>
    <property type="match status" value="1"/>
</dbReference>
<comment type="similarity">
    <text evidence="1 4">Belongs to the glycosyl hydrolase 43 family.</text>
</comment>
<dbReference type="GO" id="GO:0005975">
    <property type="term" value="P:carbohydrate metabolic process"/>
    <property type="evidence" value="ECO:0007669"/>
    <property type="project" value="InterPro"/>
</dbReference>
<comment type="caution">
    <text evidence="6">The sequence shown here is derived from an EMBL/GenBank/DDBJ whole genome shotgun (WGS) entry which is preliminary data.</text>
</comment>
<evidence type="ECO:0000256" key="5">
    <source>
        <dbReference type="SAM" id="SignalP"/>
    </source>
</evidence>
<organism evidence="6 7">
    <name type="scientific">Helicocarpus griseus UAMH5409</name>
    <dbReference type="NCBI Taxonomy" id="1447875"/>
    <lineage>
        <taxon>Eukaryota</taxon>
        <taxon>Fungi</taxon>
        <taxon>Dikarya</taxon>
        <taxon>Ascomycota</taxon>
        <taxon>Pezizomycotina</taxon>
        <taxon>Eurotiomycetes</taxon>
        <taxon>Eurotiomycetidae</taxon>
        <taxon>Onygenales</taxon>
        <taxon>Ajellomycetaceae</taxon>
        <taxon>Helicocarpus</taxon>
    </lineage>
</organism>
<dbReference type="SUPFAM" id="SSF75005">
    <property type="entry name" value="Arabinanase/levansucrase/invertase"/>
    <property type="match status" value="1"/>
</dbReference>
<keyword evidence="7" id="KW-1185">Reference proteome</keyword>
<keyword evidence="2 4" id="KW-0378">Hydrolase</keyword>
<name>A0A2B7X165_9EURO</name>
<dbReference type="STRING" id="1447875.A0A2B7X165"/>
<proteinExistence type="inferred from homology"/>